<keyword evidence="3" id="KW-1185">Reference proteome</keyword>
<proteinExistence type="predicted"/>
<gene>
    <name evidence="2" type="ORF">PC110_g8818</name>
    <name evidence="1" type="ORF">PC117_g10803</name>
</gene>
<dbReference type="EMBL" id="MJFZ01000186">
    <property type="protein sequence ID" value="RAW34880.1"/>
    <property type="molecule type" value="Genomic_DNA"/>
</dbReference>
<dbReference type="VEuPathDB" id="FungiDB:PC110_g8818"/>
<dbReference type="InterPro" id="IPR013324">
    <property type="entry name" value="RNA_pol_sigma_r3/r4-like"/>
</dbReference>
<accession>A0A329SE02</accession>
<protein>
    <recommendedName>
        <fullName evidence="4">Tc3 transposase DNA binding domain-containing protein</fullName>
    </recommendedName>
</protein>
<dbReference type="AlphaFoldDB" id="A0A329SE02"/>
<dbReference type="SUPFAM" id="SSF88659">
    <property type="entry name" value="Sigma3 and sigma4 domains of RNA polymerase sigma factors"/>
    <property type="match status" value="1"/>
</dbReference>
<dbReference type="Gene3D" id="1.10.10.60">
    <property type="entry name" value="Homeodomain-like"/>
    <property type="match status" value="1"/>
</dbReference>
<reference evidence="2 3" key="1">
    <citation type="submission" date="2018-01" db="EMBL/GenBank/DDBJ databases">
        <title>Draft genome of the strawberry crown rot pathogen Phytophthora cactorum.</title>
        <authorList>
            <person name="Armitage A.D."/>
            <person name="Lysoe E."/>
            <person name="Nellist C.F."/>
            <person name="Harrison R.J."/>
            <person name="Brurberg M.B."/>
        </authorList>
    </citation>
    <scope>NUCLEOTIDE SEQUENCE [LARGE SCALE GENOMIC DNA]</scope>
    <source>
        <strain evidence="2 3">10300</strain>
    </source>
</reference>
<dbReference type="EMBL" id="RCMK01000268">
    <property type="protein sequence ID" value="KAG2939726.1"/>
    <property type="molecule type" value="Genomic_DNA"/>
</dbReference>
<dbReference type="OrthoDB" id="8051488at2759"/>
<evidence type="ECO:0000313" key="3">
    <source>
        <dbReference type="Proteomes" id="UP000251314"/>
    </source>
</evidence>
<organism evidence="2 3">
    <name type="scientific">Phytophthora cactorum</name>
    <dbReference type="NCBI Taxonomy" id="29920"/>
    <lineage>
        <taxon>Eukaryota</taxon>
        <taxon>Sar</taxon>
        <taxon>Stramenopiles</taxon>
        <taxon>Oomycota</taxon>
        <taxon>Peronosporomycetes</taxon>
        <taxon>Peronosporales</taxon>
        <taxon>Peronosporaceae</taxon>
        <taxon>Phytophthora</taxon>
    </lineage>
</organism>
<name>A0A329SE02_9STRA</name>
<evidence type="ECO:0000313" key="1">
    <source>
        <dbReference type="EMBL" id="KAG2939726.1"/>
    </source>
</evidence>
<dbReference type="Proteomes" id="UP000251314">
    <property type="component" value="Unassembled WGS sequence"/>
</dbReference>
<comment type="caution">
    <text evidence="2">The sequence shown here is derived from an EMBL/GenBank/DDBJ whole genome shotgun (WGS) entry which is preliminary data.</text>
</comment>
<dbReference type="Proteomes" id="UP000736787">
    <property type="component" value="Unassembled WGS sequence"/>
</dbReference>
<evidence type="ECO:0008006" key="4">
    <source>
        <dbReference type="Google" id="ProtNLM"/>
    </source>
</evidence>
<reference evidence="1" key="2">
    <citation type="submission" date="2018-10" db="EMBL/GenBank/DDBJ databases">
        <title>Effector identification in a new, highly contiguous assembly of the strawberry crown rot pathogen Phytophthora cactorum.</title>
        <authorList>
            <person name="Armitage A.D."/>
            <person name="Nellist C.F."/>
            <person name="Bates H."/>
            <person name="Vickerstaff R.J."/>
            <person name="Harrison R.J."/>
        </authorList>
    </citation>
    <scope>NUCLEOTIDE SEQUENCE</scope>
    <source>
        <strain evidence="1">4040</strain>
    </source>
</reference>
<evidence type="ECO:0000313" key="2">
    <source>
        <dbReference type="EMBL" id="RAW34880.1"/>
    </source>
</evidence>
<sequence length="88" mass="10111">MPRGKLLTAAEYERIKVFKEDKLSNGEIAKRLKRTEGAIRNFLKKSTRSQRPKTVGRPSIIDDRNARQIFRLAVTRNLSVKTITDPSQ</sequence>